<protein>
    <recommendedName>
        <fullName evidence="9">Major facilitator superfamily (MFS) profile domain-containing protein</fullName>
    </recommendedName>
</protein>
<gene>
    <name evidence="10" type="ORF">VSDG_04495</name>
</gene>
<feature type="transmembrane region" description="Helical" evidence="8">
    <location>
        <begin position="248"/>
        <end position="274"/>
    </location>
</feature>
<name>A0A423W4I7_CYTCH</name>
<keyword evidence="4 8" id="KW-0812">Transmembrane</keyword>
<reference evidence="10 11" key="1">
    <citation type="submission" date="2015-09" db="EMBL/GenBank/DDBJ databases">
        <title>Host preference determinants of Valsa canker pathogens revealed by comparative genomics.</title>
        <authorList>
            <person name="Yin Z."/>
            <person name="Huang L."/>
        </authorList>
    </citation>
    <scope>NUCLEOTIDE SEQUENCE [LARGE SCALE GENOMIC DNA]</scope>
    <source>
        <strain evidence="10 11">YSFL</strain>
    </source>
</reference>
<feature type="compositionally biased region" description="Low complexity" evidence="7">
    <location>
        <begin position="784"/>
        <end position="800"/>
    </location>
</feature>
<feature type="transmembrane region" description="Helical" evidence="8">
    <location>
        <begin position="205"/>
        <end position="227"/>
    </location>
</feature>
<feature type="transmembrane region" description="Helical" evidence="8">
    <location>
        <begin position="322"/>
        <end position="348"/>
    </location>
</feature>
<evidence type="ECO:0000256" key="2">
    <source>
        <dbReference type="ARBA" id="ARBA00007520"/>
    </source>
</evidence>
<feature type="transmembrane region" description="Helical" evidence="8">
    <location>
        <begin position="536"/>
        <end position="554"/>
    </location>
</feature>
<organism evidence="10 11">
    <name type="scientific">Cytospora chrysosperma</name>
    <name type="common">Cytospora canker fungus</name>
    <name type="synonym">Sphaeria chrysosperma</name>
    <dbReference type="NCBI Taxonomy" id="252740"/>
    <lineage>
        <taxon>Eukaryota</taxon>
        <taxon>Fungi</taxon>
        <taxon>Dikarya</taxon>
        <taxon>Ascomycota</taxon>
        <taxon>Pezizomycotina</taxon>
        <taxon>Sordariomycetes</taxon>
        <taxon>Sordariomycetidae</taxon>
        <taxon>Diaporthales</taxon>
        <taxon>Cytosporaceae</taxon>
        <taxon>Cytospora</taxon>
    </lineage>
</organism>
<feature type="transmembrane region" description="Helical" evidence="8">
    <location>
        <begin position="87"/>
        <end position="106"/>
    </location>
</feature>
<keyword evidence="5 8" id="KW-1133">Transmembrane helix</keyword>
<dbReference type="PANTHER" id="PTHR23501">
    <property type="entry name" value="MAJOR FACILITATOR SUPERFAMILY"/>
    <property type="match status" value="1"/>
</dbReference>
<proteinExistence type="inferred from homology"/>
<comment type="subcellular location">
    <subcellularLocation>
        <location evidence="1">Membrane</location>
        <topology evidence="1">Multi-pass membrane protein</topology>
    </subcellularLocation>
</comment>
<dbReference type="PANTHER" id="PTHR23501:SF12">
    <property type="entry name" value="MAJOR FACILITATOR SUPERFAMILY (MFS) PROFILE DOMAIN-CONTAINING PROTEIN-RELATED"/>
    <property type="match status" value="1"/>
</dbReference>
<comment type="caution">
    <text evidence="10">The sequence shown here is derived from an EMBL/GenBank/DDBJ whole genome shotgun (WGS) entry which is preliminary data.</text>
</comment>
<feature type="transmembrane region" description="Helical" evidence="8">
    <location>
        <begin position="176"/>
        <end position="199"/>
    </location>
</feature>
<keyword evidence="6 8" id="KW-0472">Membrane</keyword>
<feature type="transmembrane region" description="Helical" evidence="8">
    <location>
        <begin position="143"/>
        <end position="164"/>
    </location>
</feature>
<dbReference type="InterPro" id="IPR011701">
    <property type="entry name" value="MFS"/>
</dbReference>
<dbReference type="EMBL" id="LJZO01000014">
    <property type="protein sequence ID" value="ROV98234.1"/>
    <property type="molecule type" value="Genomic_DNA"/>
</dbReference>
<accession>A0A423W4I7</accession>
<dbReference type="GO" id="GO:0005886">
    <property type="term" value="C:plasma membrane"/>
    <property type="evidence" value="ECO:0007669"/>
    <property type="project" value="TreeGrafter"/>
</dbReference>
<dbReference type="AlphaFoldDB" id="A0A423W4I7"/>
<dbReference type="InterPro" id="IPR020846">
    <property type="entry name" value="MFS_dom"/>
</dbReference>
<dbReference type="InterPro" id="IPR036259">
    <property type="entry name" value="MFS_trans_sf"/>
</dbReference>
<feature type="transmembrane region" description="Helical" evidence="8">
    <location>
        <begin position="418"/>
        <end position="440"/>
    </location>
</feature>
<dbReference type="Pfam" id="PF07690">
    <property type="entry name" value="MFS_1"/>
    <property type="match status" value="1"/>
</dbReference>
<evidence type="ECO:0000256" key="8">
    <source>
        <dbReference type="SAM" id="Phobius"/>
    </source>
</evidence>
<feature type="transmembrane region" description="Helical" evidence="8">
    <location>
        <begin position="55"/>
        <end position="81"/>
    </location>
</feature>
<evidence type="ECO:0000259" key="9">
    <source>
        <dbReference type="PROSITE" id="PS50850"/>
    </source>
</evidence>
<sequence>MTSSVENEPTMKVFESEHSTIVDNDAGKGTPTQVQVQEAHPRDGMPEWKWATTKLVICLLSLIYGYDIGNVANIQAGIYLAFGQIDVLPWVALAFPTANIACIPLARRLTGIFDLRMVLSISVVVFFAGAAICAAAQSMNALIAGRVVNGIGSCGVYQCSLSYTAAFASPVEVAQIMGLIGMSYSLGLIGGPVIGGAFAQNVHATWRWAFYVNLPIAGACLLAVIFLMPSHKAHSTLSVVQRLWKIDLVGSVLHATAVIILIVALTLSGAVWKWNSGSAIAAWVVCGLVWVAYVAQQAFCLFTTPEHRAFPVHLVTHRTVGLLFLATCMVSVCHGVALYYLPLFYAFAEGYGALTTAVRLLPYICVFIFSSIIAGIFLPKIGRYNILFLTAGIASLVGGVLLAHQVDITTGDSHVMGYEAIIAFGVGLGLTHGMSVANVILPREHRFDAAALMNMAQIGSIAIVLGVSGCIFQNVGMNLLENTVVTYEIQTGTDLNLTSHDLRQALGGVASPLWESRDANIEHLAVEAVTRTITRIFNIILAAGAVCIAGALLMRWEKLDFKPSALMMGTKAEITEQAHYRQTLACLARAWFLGRKHGPVPAGPRRRCSNKFRAECSQDHVPDQVTQTWRLYGRVADTGRDHWRGKWHPINDHCDPVGCCCWHQEPARLRRRTIQHYEADCNQDGQADTANVQVDIRILKALTSLLPTTAPRGGDRNHPDENTAATNEHTCPRKVKRNGPHVRDGPASPAAALSRIYGLDVHHNGNGNDDNSSRRSRDQKAPNTSALSRSSTTTAARSTRPGAADDAPRLRPTFSTMQQHYSPARNLAPKPPTATFLAPPSPSKLPANVAISSETARLQTELLQLHLLHRDADAVMAEWHDSARERLGHRFAELAGADAEVGKEEAEAEEAENLAALAAWGGGKGLEDKIQTLDSIISGVWSLGEPGGRYARAVRQFEKWVGRMVQSVEARRKAGGLGALMEDDKVAFVGELDPAWKDEVALMTRKLDLWRRQLGQLGNGLPDGGDDEEQHRSSLARILSGCRAQVGDMLAELSVMEQIERDAISQETAWIRRMNRDDDENDTPRAGAIWRAL</sequence>
<evidence type="ECO:0000256" key="4">
    <source>
        <dbReference type="ARBA" id="ARBA00022692"/>
    </source>
</evidence>
<feature type="transmembrane region" description="Helical" evidence="8">
    <location>
        <begin position="386"/>
        <end position="406"/>
    </location>
</feature>
<dbReference type="GO" id="GO:0022857">
    <property type="term" value="F:transmembrane transporter activity"/>
    <property type="evidence" value="ECO:0007669"/>
    <property type="project" value="InterPro"/>
</dbReference>
<dbReference type="OrthoDB" id="5429993at2759"/>
<evidence type="ECO:0000256" key="7">
    <source>
        <dbReference type="SAM" id="MobiDB-lite"/>
    </source>
</evidence>
<feature type="transmembrane region" description="Helical" evidence="8">
    <location>
        <begin position="280"/>
        <end position="302"/>
    </location>
</feature>
<evidence type="ECO:0000256" key="5">
    <source>
        <dbReference type="ARBA" id="ARBA00022989"/>
    </source>
</evidence>
<feature type="region of interest" description="Disordered" evidence="7">
    <location>
        <begin position="707"/>
        <end position="841"/>
    </location>
</feature>
<evidence type="ECO:0000313" key="10">
    <source>
        <dbReference type="EMBL" id="ROV98234.1"/>
    </source>
</evidence>
<dbReference type="Gene3D" id="1.20.1250.20">
    <property type="entry name" value="MFS general substrate transporter like domains"/>
    <property type="match status" value="1"/>
</dbReference>
<dbReference type="SUPFAM" id="SSF103473">
    <property type="entry name" value="MFS general substrate transporter"/>
    <property type="match status" value="1"/>
</dbReference>
<feature type="domain" description="Major facilitator superfamily (MFS) profile" evidence="9">
    <location>
        <begin position="53"/>
        <end position="562"/>
    </location>
</feature>
<comment type="similarity">
    <text evidence="2">Belongs to the major facilitator superfamily. TCR/Tet family.</text>
</comment>
<dbReference type="PROSITE" id="PS50850">
    <property type="entry name" value="MFS"/>
    <property type="match status" value="1"/>
</dbReference>
<keyword evidence="11" id="KW-1185">Reference proteome</keyword>
<keyword evidence="3" id="KW-0813">Transport</keyword>
<dbReference type="Proteomes" id="UP000284375">
    <property type="component" value="Unassembled WGS sequence"/>
</dbReference>
<evidence type="ECO:0000256" key="1">
    <source>
        <dbReference type="ARBA" id="ARBA00004141"/>
    </source>
</evidence>
<feature type="transmembrane region" description="Helical" evidence="8">
    <location>
        <begin position="118"/>
        <end position="137"/>
    </location>
</feature>
<evidence type="ECO:0000256" key="6">
    <source>
        <dbReference type="ARBA" id="ARBA00023136"/>
    </source>
</evidence>
<feature type="compositionally biased region" description="Basic and acidic residues" evidence="7">
    <location>
        <begin position="771"/>
        <end position="780"/>
    </location>
</feature>
<evidence type="ECO:0000256" key="3">
    <source>
        <dbReference type="ARBA" id="ARBA00022448"/>
    </source>
</evidence>
<evidence type="ECO:0000313" key="11">
    <source>
        <dbReference type="Proteomes" id="UP000284375"/>
    </source>
</evidence>
<feature type="transmembrane region" description="Helical" evidence="8">
    <location>
        <begin position="360"/>
        <end position="379"/>
    </location>
</feature>